<feature type="domain" description="Peptidase M41" evidence="1">
    <location>
        <begin position="46"/>
        <end position="212"/>
    </location>
</feature>
<proteinExistence type="predicted"/>
<evidence type="ECO:0000313" key="3">
    <source>
        <dbReference type="WBParaSite" id="scaffold45070_cov294.g24374"/>
    </source>
</evidence>
<dbReference type="WBParaSite" id="scaffold45070_cov294.g24374">
    <property type="protein sequence ID" value="scaffold45070_cov294.g24374"/>
    <property type="gene ID" value="scaffold45070_cov294.g24374"/>
</dbReference>
<dbReference type="GO" id="GO:0005524">
    <property type="term" value="F:ATP binding"/>
    <property type="evidence" value="ECO:0007669"/>
    <property type="project" value="InterPro"/>
</dbReference>
<organism evidence="2 3">
    <name type="scientific">Meloidogyne javanica</name>
    <name type="common">Root-knot nematode worm</name>
    <dbReference type="NCBI Taxonomy" id="6303"/>
    <lineage>
        <taxon>Eukaryota</taxon>
        <taxon>Metazoa</taxon>
        <taxon>Ecdysozoa</taxon>
        <taxon>Nematoda</taxon>
        <taxon>Chromadorea</taxon>
        <taxon>Rhabditida</taxon>
        <taxon>Tylenchina</taxon>
        <taxon>Tylenchomorpha</taxon>
        <taxon>Tylenchoidea</taxon>
        <taxon>Meloidogynidae</taxon>
        <taxon>Meloidogyninae</taxon>
        <taxon>Meloidogyne</taxon>
        <taxon>Meloidogyne incognita group</taxon>
    </lineage>
</organism>
<dbReference type="Proteomes" id="UP000887561">
    <property type="component" value="Unplaced"/>
</dbReference>
<dbReference type="GO" id="GO:0004222">
    <property type="term" value="F:metalloendopeptidase activity"/>
    <property type="evidence" value="ECO:0007669"/>
    <property type="project" value="InterPro"/>
</dbReference>
<protein>
    <submittedName>
        <fullName evidence="3">Peptidase M41 domain-containing protein</fullName>
    </submittedName>
</protein>
<evidence type="ECO:0000259" key="1">
    <source>
        <dbReference type="Pfam" id="PF01434"/>
    </source>
</evidence>
<accession>A0A915MQ35</accession>
<keyword evidence="2" id="KW-1185">Reference proteome</keyword>
<reference evidence="3" key="1">
    <citation type="submission" date="2022-11" db="UniProtKB">
        <authorList>
            <consortium name="WormBaseParasite"/>
        </authorList>
    </citation>
    <scope>IDENTIFICATION</scope>
</reference>
<name>A0A915MQ35_MELJA</name>
<dbReference type="GO" id="GO:0004176">
    <property type="term" value="F:ATP-dependent peptidase activity"/>
    <property type="evidence" value="ECO:0007669"/>
    <property type="project" value="InterPro"/>
</dbReference>
<dbReference type="PANTHER" id="PTHR23076">
    <property type="entry name" value="METALLOPROTEASE M41 FTSH"/>
    <property type="match status" value="1"/>
</dbReference>
<sequence length="236" mass="26871">MFDYDSFEFEFNFEDIDLLAATPENLLGEEVLLECRYEEKAPPNSVLSSKLKKRLAIHECGHTFLAYLVEIDVTKVTIKSEGDMLGHTLLNFASNQIFLDTDKDDYMTVILGGYCAEMMILGKPSTLSRGDLAVLSNVVLTKEATFALSGDPSLHIPKDPSNELKKRREDIIIDNVIKCTERAKQLVKQNKEAINELADDLFRNDEILHDELYKKLCELKKKYSKKNRKGDDNNKS</sequence>
<dbReference type="InterPro" id="IPR037219">
    <property type="entry name" value="Peptidase_M41-like"/>
</dbReference>
<dbReference type="GO" id="GO:0006508">
    <property type="term" value="P:proteolysis"/>
    <property type="evidence" value="ECO:0007669"/>
    <property type="project" value="InterPro"/>
</dbReference>
<dbReference type="PANTHER" id="PTHR23076:SF110">
    <property type="entry name" value="INACTIVE ATP-DEPENDENT ZINC METALLOPROTEASE FTSHI 3, CHLOROPLASTIC-RELATED"/>
    <property type="match status" value="1"/>
</dbReference>
<dbReference type="InterPro" id="IPR000642">
    <property type="entry name" value="Peptidase_M41"/>
</dbReference>
<dbReference type="SUPFAM" id="SSF140990">
    <property type="entry name" value="FtsH protease domain-like"/>
    <property type="match status" value="1"/>
</dbReference>
<dbReference type="Pfam" id="PF01434">
    <property type="entry name" value="Peptidase_M41"/>
    <property type="match status" value="1"/>
</dbReference>
<dbReference type="Gene3D" id="1.20.58.760">
    <property type="entry name" value="Peptidase M41"/>
    <property type="match status" value="1"/>
</dbReference>
<dbReference type="AlphaFoldDB" id="A0A915MQ35"/>
<evidence type="ECO:0000313" key="2">
    <source>
        <dbReference type="Proteomes" id="UP000887561"/>
    </source>
</evidence>